<keyword evidence="4" id="KW-1185">Reference proteome</keyword>
<reference evidence="3 4" key="1">
    <citation type="submission" date="2024-04" db="EMBL/GenBank/DDBJ databases">
        <title>Novel genus in family Flammeovirgaceae.</title>
        <authorList>
            <person name="Nguyen T.H."/>
            <person name="Vuong T.Q."/>
            <person name="Le H."/>
            <person name="Kim S.-G."/>
        </authorList>
    </citation>
    <scope>NUCLEOTIDE SEQUENCE [LARGE SCALE GENOMIC DNA]</scope>
    <source>
        <strain evidence="3 4">JCM 23209</strain>
    </source>
</reference>
<evidence type="ECO:0000313" key="3">
    <source>
        <dbReference type="EMBL" id="MEN7548273.1"/>
    </source>
</evidence>
<evidence type="ECO:0000256" key="1">
    <source>
        <dbReference type="SAM" id="SignalP"/>
    </source>
</evidence>
<dbReference type="Proteomes" id="UP001403385">
    <property type="component" value="Unassembled WGS sequence"/>
</dbReference>
<feature type="signal peptide" evidence="1">
    <location>
        <begin position="1"/>
        <end position="21"/>
    </location>
</feature>
<proteinExistence type="predicted"/>
<dbReference type="NCBIfam" id="TIGR04183">
    <property type="entry name" value="Por_Secre_tail"/>
    <property type="match status" value="1"/>
</dbReference>
<dbReference type="EMBL" id="JBDKWZ010000005">
    <property type="protein sequence ID" value="MEN7548273.1"/>
    <property type="molecule type" value="Genomic_DNA"/>
</dbReference>
<sequence length="944" mass="102337">MKKHYFLLLFLILFLFNNALAQVWIEDFSGYSTGATTGNDDNLPLGSDWSALPNGSPDVWGVTLIGNDKFYASNTGSEQIWASENIDISGEAYVQISLDVFWDFGAGDYIQVIIQEDGGKESTIFEYISTAVSTGSSVVTSRILTGNNVQITIKINGQEATFDNVTVSSVVPIYSFNTGNWSDGNNWSTDDFSVGGRVACGCTPNGTNVAVIGNNDVITLDVSGAVGAVDVQNTGTLQWGAAYYLDIEKGFVNIESGGTMDANSNTADINYQSAYSILLNNEGTLEISNISLNEGSSFLEVDGNSSITLSEDLLFSSGSANSTITNNLSDTLFINRLYFDENNTGFVNNQTTSINSAIYMDGSSISGATLENNSVLIFQDITLNDGDLELNNNATIYQSGDFTDGSIDSGSEFSNLNGATWNFAGTGTSDADVESILDCATNSNTFNYNAAGGQTVFGLNYYHVQFAESGTKVTRNDLDVDGNLIITGNATLDADHNISIAGDWQNNLLESNFDEGTNTVTFDGTTDQNITLSDTEEIFYNFTINKASGDVIPNAITQIKSGGKATFTQGIVQTTSSTVFQFESGSTSNGGASTSYVDGPVKKTGSEDFYFPIGDNGVWARASITNMLTADATTEFTAEYHYASYSDDTIDPLLLVTAPSTIVSTIEYWDVEHSGGTAPGLTEVSLAWEDARRSDITQALLGTDDLQVAHYDEGSNHWEINNPSASLDFTDINSPGSATSSFSSFSPFTFISTSGNNPLPVVLSDFFVTLEENGALLQWETLSETNNSYFEIQRSLGGDTFQAIGYKDAIGRSNSTYQFMDHEVYNLGQNNVYYRLKQVDTDKKESFSKVISVKLPNRESILITLVSPNPFHSDLKIVIETNTQKTGSIQLIDITGNRLYHSMVNLTKGINEFMIQHLERLPSGMYFVLVKSPDKQWSEKVVKK</sequence>
<evidence type="ECO:0000313" key="4">
    <source>
        <dbReference type="Proteomes" id="UP001403385"/>
    </source>
</evidence>
<feature type="chain" id="PRO_5043533063" evidence="1">
    <location>
        <begin position="22"/>
        <end position="944"/>
    </location>
</feature>
<organism evidence="3 4">
    <name type="scientific">Rapidithrix thailandica</name>
    <dbReference type="NCBI Taxonomy" id="413964"/>
    <lineage>
        <taxon>Bacteria</taxon>
        <taxon>Pseudomonadati</taxon>
        <taxon>Bacteroidota</taxon>
        <taxon>Cytophagia</taxon>
        <taxon>Cytophagales</taxon>
        <taxon>Flammeovirgaceae</taxon>
        <taxon>Rapidithrix</taxon>
    </lineage>
</organism>
<comment type="caution">
    <text evidence="3">The sequence shown here is derived from an EMBL/GenBank/DDBJ whole genome shotgun (WGS) entry which is preliminary data.</text>
</comment>
<dbReference type="InterPro" id="IPR026444">
    <property type="entry name" value="Secre_tail"/>
</dbReference>
<protein>
    <submittedName>
        <fullName evidence="3">T9SS type A sorting domain-containing protein</fullName>
    </submittedName>
</protein>
<dbReference type="AlphaFoldDB" id="A0AAW9S333"/>
<name>A0AAW9S333_9BACT</name>
<gene>
    <name evidence="3" type="ORF">AAG747_10170</name>
</gene>
<accession>A0AAW9S333</accession>
<dbReference type="RefSeq" id="WP_346821052.1">
    <property type="nucleotide sequence ID" value="NZ_JBDKWZ010000005.1"/>
</dbReference>
<keyword evidence="1" id="KW-0732">Signal</keyword>
<feature type="domain" description="Secretion system C-terminal sorting" evidence="2">
    <location>
        <begin position="867"/>
        <end position="942"/>
    </location>
</feature>
<dbReference type="Pfam" id="PF18962">
    <property type="entry name" value="Por_Secre_tail"/>
    <property type="match status" value="1"/>
</dbReference>
<evidence type="ECO:0000259" key="2">
    <source>
        <dbReference type="Pfam" id="PF18962"/>
    </source>
</evidence>